<evidence type="ECO:0000256" key="2">
    <source>
        <dbReference type="SAM" id="Phobius"/>
    </source>
</evidence>
<proteinExistence type="predicted"/>
<gene>
    <name evidence="3" type="ORF">NP493_3759g00000</name>
</gene>
<dbReference type="Proteomes" id="UP001209878">
    <property type="component" value="Unassembled WGS sequence"/>
</dbReference>
<evidence type="ECO:0000256" key="1">
    <source>
        <dbReference type="SAM" id="MobiDB-lite"/>
    </source>
</evidence>
<feature type="region of interest" description="Disordered" evidence="1">
    <location>
        <begin position="89"/>
        <end position="111"/>
    </location>
</feature>
<dbReference type="EMBL" id="JAODUO010003741">
    <property type="protein sequence ID" value="KAK2146148.1"/>
    <property type="molecule type" value="Genomic_DNA"/>
</dbReference>
<keyword evidence="2" id="KW-0812">Transmembrane</keyword>
<organism evidence="3 4">
    <name type="scientific">Ridgeia piscesae</name>
    <name type="common">Tubeworm</name>
    <dbReference type="NCBI Taxonomy" id="27915"/>
    <lineage>
        <taxon>Eukaryota</taxon>
        <taxon>Metazoa</taxon>
        <taxon>Spiralia</taxon>
        <taxon>Lophotrochozoa</taxon>
        <taxon>Annelida</taxon>
        <taxon>Polychaeta</taxon>
        <taxon>Sedentaria</taxon>
        <taxon>Canalipalpata</taxon>
        <taxon>Sabellida</taxon>
        <taxon>Siboglinidae</taxon>
        <taxon>Ridgeia</taxon>
    </lineage>
</organism>
<protein>
    <submittedName>
        <fullName evidence="3">Uncharacterized protein</fullName>
    </submittedName>
</protein>
<evidence type="ECO:0000313" key="3">
    <source>
        <dbReference type="EMBL" id="KAK2146148.1"/>
    </source>
</evidence>
<keyword evidence="4" id="KW-1185">Reference proteome</keyword>
<keyword evidence="2" id="KW-0472">Membrane</keyword>
<evidence type="ECO:0000313" key="4">
    <source>
        <dbReference type="Proteomes" id="UP001209878"/>
    </source>
</evidence>
<accession>A0AAD9J4C0</accession>
<dbReference type="AlphaFoldDB" id="A0AAD9J4C0"/>
<comment type="caution">
    <text evidence="3">The sequence shown here is derived from an EMBL/GenBank/DDBJ whole genome shotgun (WGS) entry which is preliminary data.</text>
</comment>
<sequence>MLFAAATPLQSTGGTAQSSATIWIGALIGTAVGSLLLGVVITTFILLGIPRIRHWKDKTDTTIQDTEMSPTQLTDQSFEDAQGYVIPPKQPQGLEGVADDAGGYYNTARETDRPDGHNVYDVILT</sequence>
<name>A0AAD9J4C0_RIDPI</name>
<reference evidence="3" key="1">
    <citation type="journal article" date="2023" name="Mol. Biol. Evol.">
        <title>Third-Generation Sequencing Reveals the Adaptive Role of the Epigenome in Three Deep-Sea Polychaetes.</title>
        <authorList>
            <person name="Perez M."/>
            <person name="Aroh O."/>
            <person name="Sun Y."/>
            <person name="Lan Y."/>
            <person name="Juniper S.K."/>
            <person name="Young C.R."/>
            <person name="Angers B."/>
            <person name="Qian P.Y."/>
        </authorList>
    </citation>
    <scope>NUCLEOTIDE SEQUENCE</scope>
    <source>
        <strain evidence="3">R07B-5</strain>
    </source>
</reference>
<feature type="transmembrane region" description="Helical" evidence="2">
    <location>
        <begin position="20"/>
        <end position="49"/>
    </location>
</feature>
<keyword evidence="2" id="KW-1133">Transmembrane helix</keyword>